<dbReference type="AlphaFoldDB" id="A0AAF6BDD7"/>
<dbReference type="SUPFAM" id="SSF54593">
    <property type="entry name" value="Glyoxalase/Bleomycin resistance protein/Dihydroxybiphenyl dioxygenase"/>
    <property type="match status" value="1"/>
</dbReference>
<dbReference type="InterPro" id="IPR004360">
    <property type="entry name" value="Glyas_Fos-R_dOase_dom"/>
</dbReference>
<accession>A0AAF6BDD7</accession>
<dbReference type="InterPro" id="IPR050383">
    <property type="entry name" value="GlyoxalaseI/FosfomycinResist"/>
</dbReference>
<reference evidence="4" key="1">
    <citation type="journal article" date="2020" name="Curr. Biol.">
        <title>Chromatin organization in early land plants reveals an ancestral association between H3K27me3, transposons, and constitutive heterochromatin.</title>
        <authorList>
            <person name="Montgomery S.A."/>
            <person name="Tanizawa Y."/>
            <person name="Galik B."/>
            <person name="Wang N."/>
            <person name="Ito T."/>
            <person name="Mochizuki T."/>
            <person name="Akimcheva S."/>
            <person name="Bowman J.L."/>
            <person name="Cognat V."/>
            <person name="Marechal-Drouard L."/>
            <person name="Ekker H."/>
            <person name="Hong S.F."/>
            <person name="Kohchi T."/>
            <person name="Lin S.S."/>
            <person name="Liu L.D."/>
            <person name="Nakamura Y."/>
            <person name="Valeeva L.R."/>
            <person name="Shakirov E.V."/>
            <person name="Shippen D.E."/>
            <person name="Wei W.L."/>
            <person name="Yagura M."/>
            <person name="Yamaoka S."/>
            <person name="Yamato K.T."/>
            <person name="Liu C."/>
            <person name="Berger F."/>
        </authorList>
    </citation>
    <scope>NUCLEOTIDE SEQUENCE [LARGE SCALE GENOMIC DNA]</scope>
    <source>
        <strain evidence="4">Tak-1</strain>
    </source>
</reference>
<dbReference type="InterPro" id="IPR029068">
    <property type="entry name" value="Glyas_Bleomycin-R_OHBP_Dase"/>
</dbReference>
<evidence type="ECO:0000313" key="3">
    <source>
        <dbReference type="EMBL" id="BBN10021.1"/>
    </source>
</evidence>
<protein>
    <recommendedName>
        <fullName evidence="2">VOC domain-containing protein</fullName>
    </recommendedName>
</protein>
<dbReference type="PROSITE" id="PS51819">
    <property type="entry name" value="VOC"/>
    <property type="match status" value="1"/>
</dbReference>
<feature type="region of interest" description="Disordered" evidence="1">
    <location>
        <begin position="1"/>
        <end position="47"/>
    </location>
</feature>
<dbReference type="PANTHER" id="PTHR21366">
    <property type="entry name" value="GLYOXALASE FAMILY PROTEIN"/>
    <property type="match status" value="1"/>
</dbReference>
<dbReference type="PANTHER" id="PTHR21366:SF22">
    <property type="entry name" value="VOC DOMAIN-CONTAINING PROTEIN"/>
    <property type="match status" value="1"/>
</dbReference>
<dbReference type="InterPro" id="IPR037523">
    <property type="entry name" value="VOC_core"/>
</dbReference>
<dbReference type="Pfam" id="PF00903">
    <property type="entry name" value="Glyoxalase"/>
    <property type="match status" value="1"/>
</dbReference>
<dbReference type="CDD" id="cd07245">
    <property type="entry name" value="VOC_like"/>
    <property type="match status" value="1"/>
</dbReference>
<proteinExistence type="predicted"/>
<gene>
    <name evidence="3" type="ORF">Mp_5g00260</name>
</gene>
<sequence length="221" mass="24384">MKTAIAAENHQPEELDMLKDEGRAEEGSVSTEHDLGSRGAVHGVSLPEEKFQRDNSVDFMNLPMENTEEEAPPTFKDTKSSKEPADVHSKSLTVSPSFQFTGLNHVAFCCENLEKSLDFYCGLLGLMTSPDRPELPYRGAWLLLGAEGIHIMEVPNPDPVHGRPGHGGFDRHACLNCKNVEGLRQTLEKAGIPYQHSMVPSIFCRDPDGNGLEFIEISPLK</sequence>
<feature type="domain" description="VOC" evidence="2">
    <location>
        <begin position="102"/>
        <end position="217"/>
    </location>
</feature>
<dbReference type="Proteomes" id="UP001162541">
    <property type="component" value="Chromosome 5"/>
</dbReference>
<dbReference type="Gene3D" id="3.10.180.10">
    <property type="entry name" value="2,3-Dihydroxybiphenyl 1,2-Dioxygenase, domain 1"/>
    <property type="match status" value="1"/>
</dbReference>
<dbReference type="EMBL" id="AP019870">
    <property type="protein sequence ID" value="BBN10021.1"/>
    <property type="molecule type" value="Genomic_DNA"/>
</dbReference>
<evidence type="ECO:0000313" key="4">
    <source>
        <dbReference type="Proteomes" id="UP001162541"/>
    </source>
</evidence>
<evidence type="ECO:0000259" key="2">
    <source>
        <dbReference type="PROSITE" id="PS51819"/>
    </source>
</evidence>
<evidence type="ECO:0000256" key="1">
    <source>
        <dbReference type="SAM" id="MobiDB-lite"/>
    </source>
</evidence>
<name>A0AAF6BDD7_MARPO</name>
<feature type="compositionally biased region" description="Basic and acidic residues" evidence="1">
    <location>
        <begin position="10"/>
        <end position="36"/>
    </location>
</feature>
<organism evidence="3 4">
    <name type="scientific">Marchantia polymorpha subsp. ruderalis</name>
    <dbReference type="NCBI Taxonomy" id="1480154"/>
    <lineage>
        <taxon>Eukaryota</taxon>
        <taxon>Viridiplantae</taxon>
        <taxon>Streptophyta</taxon>
        <taxon>Embryophyta</taxon>
        <taxon>Marchantiophyta</taxon>
        <taxon>Marchantiopsida</taxon>
        <taxon>Marchantiidae</taxon>
        <taxon>Marchantiales</taxon>
        <taxon>Marchantiaceae</taxon>
        <taxon>Marchantia</taxon>
    </lineage>
</organism>
<feature type="region of interest" description="Disordered" evidence="1">
    <location>
        <begin position="65"/>
        <end position="84"/>
    </location>
</feature>